<keyword evidence="1 3" id="KW-0378">Hydrolase</keyword>
<comment type="similarity">
    <text evidence="3">Belongs to the glycosyl hydrolase 5 (cellulase A) family.</text>
</comment>
<dbReference type="InterPro" id="IPR017853">
    <property type="entry name" value="GH"/>
</dbReference>
<dbReference type="InterPro" id="IPR001547">
    <property type="entry name" value="Glyco_hydro_5"/>
</dbReference>
<evidence type="ECO:0000256" key="3">
    <source>
        <dbReference type="RuleBase" id="RU361153"/>
    </source>
</evidence>
<dbReference type="AlphaFoldDB" id="A0A7C4QM33"/>
<dbReference type="GO" id="GO:0004553">
    <property type="term" value="F:hydrolase activity, hydrolyzing O-glycosyl compounds"/>
    <property type="evidence" value="ECO:0007669"/>
    <property type="project" value="InterPro"/>
</dbReference>
<evidence type="ECO:0000313" key="5">
    <source>
        <dbReference type="EMBL" id="HGT38320.1"/>
    </source>
</evidence>
<proteinExistence type="inferred from homology"/>
<dbReference type="EMBL" id="DSVQ01000006">
    <property type="protein sequence ID" value="HGT38320.1"/>
    <property type="molecule type" value="Genomic_DNA"/>
</dbReference>
<organism evidence="5">
    <name type="scientific">Schlesneria paludicola</name>
    <dbReference type="NCBI Taxonomy" id="360056"/>
    <lineage>
        <taxon>Bacteria</taxon>
        <taxon>Pseudomonadati</taxon>
        <taxon>Planctomycetota</taxon>
        <taxon>Planctomycetia</taxon>
        <taxon>Planctomycetales</taxon>
        <taxon>Planctomycetaceae</taxon>
        <taxon>Schlesneria</taxon>
    </lineage>
</organism>
<dbReference type="GO" id="GO:0000272">
    <property type="term" value="P:polysaccharide catabolic process"/>
    <property type="evidence" value="ECO:0007669"/>
    <property type="project" value="InterPro"/>
</dbReference>
<dbReference type="Pfam" id="PF00150">
    <property type="entry name" value="Cellulase"/>
    <property type="match status" value="1"/>
</dbReference>
<accession>A0A7C4QM33</accession>
<name>A0A7C4QM33_9PLAN</name>
<dbReference type="SUPFAM" id="SSF51445">
    <property type="entry name" value="(Trans)glycosidases"/>
    <property type="match status" value="1"/>
</dbReference>
<evidence type="ECO:0000259" key="4">
    <source>
        <dbReference type="Pfam" id="PF00150"/>
    </source>
</evidence>
<sequence>MMRWPWGWSGIGLACVLAGLAETACALDWIEVSPDRKGFVQRPSGRAFVPWGVNYDHDEQGRLLEDYWDTEWSKVESDFAEIQALGANVVRIHLQVGRFLTGPETANQPALHRLAQLLQLAERLGLYLDLTGLGCYHKQDVPEWYDALSESARWNAQAFFWKAVAECCAGSPAVFCYDLMNEPVVPGGRRNPGDWLGPPFAGKHFVQFIVLNQGDRPRTEIARQWIAHLVDAIRQVDPRHLVTVGLVDWSLDRPGLTSGFVPEKTTEKLDFLCVHLYPESGKLAEAHRTLRGFSVGKPVVVEETFPLKCSPRELAAFIRDADADAAGWISFYWGRTPDELRQSTKLADAILLEWLEWFAERGRQLSRHP</sequence>
<evidence type="ECO:0000256" key="2">
    <source>
        <dbReference type="ARBA" id="ARBA00023295"/>
    </source>
</evidence>
<keyword evidence="2 3" id="KW-0326">Glycosidase</keyword>
<feature type="domain" description="Glycoside hydrolase family 5" evidence="4">
    <location>
        <begin position="71"/>
        <end position="281"/>
    </location>
</feature>
<dbReference type="Gene3D" id="3.20.20.80">
    <property type="entry name" value="Glycosidases"/>
    <property type="match status" value="1"/>
</dbReference>
<protein>
    <recommendedName>
        <fullName evidence="4">Glycoside hydrolase family 5 domain-containing protein</fullName>
    </recommendedName>
</protein>
<reference evidence="5" key="1">
    <citation type="journal article" date="2020" name="mSystems">
        <title>Genome- and Community-Level Interaction Insights into Carbon Utilization and Element Cycling Functions of Hydrothermarchaeota in Hydrothermal Sediment.</title>
        <authorList>
            <person name="Zhou Z."/>
            <person name="Liu Y."/>
            <person name="Xu W."/>
            <person name="Pan J."/>
            <person name="Luo Z.H."/>
            <person name="Li M."/>
        </authorList>
    </citation>
    <scope>NUCLEOTIDE SEQUENCE [LARGE SCALE GENOMIC DNA]</scope>
    <source>
        <strain evidence="5">SpSt-508</strain>
    </source>
</reference>
<gene>
    <name evidence="5" type="ORF">ENS64_03520</name>
</gene>
<comment type="caution">
    <text evidence="5">The sequence shown here is derived from an EMBL/GenBank/DDBJ whole genome shotgun (WGS) entry which is preliminary data.</text>
</comment>
<evidence type="ECO:0000256" key="1">
    <source>
        <dbReference type="ARBA" id="ARBA00022801"/>
    </source>
</evidence>
<dbReference type="PROSITE" id="PS51257">
    <property type="entry name" value="PROKAR_LIPOPROTEIN"/>
    <property type="match status" value="1"/>
</dbReference>